<dbReference type="Pfam" id="PF00903">
    <property type="entry name" value="Glyoxalase"/>
    <property type="match status" value="1"/>
</dbReference>
<dbReference type="SUPFAM" id="SSF54593">
    <property type="entry name" value="Glyoxalase/Bleomycin resistance protein/Dihydroxybiphenyl dioxygenase"/>
    <property type="match status" value="1"/>
</dbReference>
<feature type="domain" description="VOC" evidence="1">
    <location>
        <begin position="10"/>
        <end position="125"/>
    </location>
</feature>
<proteinExistence type="predicted"/>
<dbReference type="PROSITE" id="PS51819">
    <property type="entry name" value="VOC"/>
    <property type="match status" value="1"/>
</dbReference>
<dbReference type="OrthoDB" id="11631at2157"/>
<dbReference type="Gene3D" id="3.10.180.10">
    <property type="entry name" value="2,3-Dihydroxybiphenyl 1,2-Dioxygenase, domain 1"/>
    <property type="match status" value="1"/>
</dbReference>
<evidence type="ECO:0000259" key="1">
    <source>
        <dbReference type="PROSITE" id="PS51819"/>
    </source>
</evidence>
<dbReference type="GO" id="GO:0051213">
    <property type="term" value="F:dioxygenase activity"/>
    <property type="evidence" value="ECO:0007669"/>
    <property type="project" value="UniProtKB-KW"/>
</dbReference>
<dbReference type="Proteomes" id="UP000058925">
    <property type="component" value="Chromosome"/>
</dbReference>
<gene>
    <name evidence="2" type="ORF">NMY3_02758</name>
</gene>
<accession>A0A654LZR2</accession>
<dbReference type="InterPro" id="IPR004360">
    <property type="entry name" value="Glyas_Fos-R_dOase_dom"/>
</dbReference>
<name>A0A654LZR2_9ARCH</name>
<dbReference type="PANTHER" id="PTHR34109:SF1">
    <property type="entry name" value="VOC DOMAIN-CONTAINING PROTEIN"/>
    <property type="match status" value="1"/>
</dbReference>
<dbReference type="GeneID" id="60422673"/>
<evidence type="ECO:0000313" key="3">
    <source>
        <dbReference type="Proteomes" id="UP000058925"/>
    </source>
</evidence>
<keyword evidence="2" id="KW-0223">Dioxygenase</keyword>
<organism evidence="2 3">
    <name type="scientific">Candidatus Nitrosocosmicus oleophilus</name>
    <dbReference type="NCBI Taxonomy" id="1353260"/>
    <lineage>
        <taxon>Archaea</taxon>
        <taxon>Nitrososphaerota</taxon>
        <taxon>Nitrososphaeria</taxon>
        <taxon>Nitrososphaerales</taxon>
        <taxon>Nitrososphaeraceae</taxon>
        <taxon>Candidatus Nitrosocosmicus</taxon>
    </lineage>
</organism>
<sequence>MRELDPFPPGYHTINPYLVIGDISEFIKFSELVFNAVVVKRIEEEKGFYAEVKIGDTCIMLEENRKSSHPSLLSLWIYVKDVDVTYDKALKAGCKSIQTPTHKYEVDKVAKILDPFGITWLVATFNSNI</sequence>
<dbReference type="EMBL" id="CP012850">
    <property type="protein sequence ID" value="ALI36948.1"/>
    <property type="molecule type" value="Genomic_DNA"/>
</dbReference>
<dbReference type="InterPro" id="IPR037523">
    <property type="entry name" value="VOC_core"/>
</dbReference>
<protein>
    <submittedName>
        <fullName evidence="2">Glyoxalase/Bleomycin resistance protein/Dioxygenase superfamily protein</fullName>
    </submittedName>
</protein>
<dbReference type="InterPro" id="IPR029068">
    <property type="entry name" value="Glyas_Bleomycin-R_OHBP_Dase"/>
</dbReference>
<dbReference type="KEGG" id="taa:NMY3_02758"/>
<reference evidence="3" key="1">
    <citation type="submission" date="2015-10" db="EMBL/GenBank/DDBJ databases">
        <title>Niche specialization of a soil ammonia-oxidizing archaeon, Candidatus Nitrosocosmicus oleophilus.</title>
        <authorList>
            <person name="Jung M.-Y."/>
            <person name="Rhee S.-K."/>
        </authorList>
    </citation>
    <scope>NUCLEOTIDE SEQUENCE [LARGE SCALE GENOMIC DNA]</scope>
    <source>
        <strain evidence="3">MY3</strain>
    </source>
</reference>
<keyword evidence="3" id="KW-1185">Reference proteome</keyword>
<keyword evidence="2" id="KW-0560">Oxidoreductase</keyword>
<dbReference type="RefSeq" id="WP_196816128.1">
    <property type="nucleotide sequence ID" value="NZ_CP012850.1"/>
</dbReference>
<dbReference type="PANTHER" id="PTHR34109">
    <property type="entry name" value="BNAUNNG04460D PROTEIN-RELATED"/>
    <property type="match status" value="1"/>
</dbReference>
<dbReference type="AlphaFoldDB" id="A0A654LZR2"/>
<evidence type="ECO:0000313" key="2">
    <source>
        <dbReference type="EMBL" id="ALI36948.1"/>
    </source>
</evidence>